<dbReference type="SUPFAM" id="SSF53756">
    <property type="entry name" value="UDP-Glycosyltransferase/glycogen phosphorylase"/>
    <property type="match status" value="1"/>
</dbReference>
<accession>A0A432MEU6</accession>
<dbReference type="RefSeq" id="WP_126727415.1">
    <property type="nucleotide sequence ID" value="NZ_RYZH01000052.1"/>
</dbReference>
<name>A0A432MEU6_9BACT</name>
<dbReference type="Gene3D" id="3.40.50.2000">
    <property type="entry name" value="Glycogen Phosphorylase B"/>
    <property type="match status" value="1"/>
</dbReference>
<evidence type="ECO:0000313" key="3">
    <source>
        <dbReference type="Proteomes" id="UP000280296"/>
    </source>
</evidence>
<dbReference type="EMBL" id="RYZH01000052">
    <property type="protein sequence ID" value="RUL84196.1"/>
    <property type="molecule type" value="Genomic_DNA"/>
</dbReference>
<dbReference type="OrthoDB" id="9816564at2"/>
<feature type="region of interest" description="Disordered" evidence="1">
    <location>
        <begin position="41"/>
        <end position="60"/>
    </location>
</feature>
<protein>
    <submittedName>
        <fullName evidence="2">Glycosyltransferase</fullName>
    </submittedName>
</protein>
<keyword evidence="2" id="KW-0808">Transferase</keyword>
<sequence>MIGHLLPKYPVLWVNTIGSRPPRLSREDLGKAAAKLLSWMRPRPDAGPAPSPDSPRPEVLSPLMYPGFRSPWQRRFNAFQMARAIHSALGPRQPGEHRVVITTLPITADLPERLDVDRWVYYCVDDYSAWPGLDGPTLDRMERELVPKMDRIVAVSETLRDRLASFGAPSGLMTHGIDPEHWSAGPDASSWEAPAWWDELPGPKIVFWGVVDRRLDASWCLAIADQCGPLILFGPQQSPDPVLARHPRIRMPGPIPYADLPALAARSDVLVMPYADLPVTRALQPLKFKEYLATGRPVVARRLPAIADWSDAADLVDSADEFVSATTIRAGQPIPDRQRIEREQRLAGEGWAAKAAAFEQEVLDAIRDDRAPSTARRRAEAP</sequence>
<dbReference type="Proteomes" id="UP000280296">
    <property type="component" value="Unassembled WGS sequence"/>
</dbReference>
<evidence type="ECO:0000313" key="2">
    <source>
        <dbReference type="EMBL" id="RUL84196.1"/>
    </source>
</evidence>
<keyword evidence="3" id="KW-1185">Reference proteome</keyword>
<organism evidence="2 3">
    <name type="scientific">Tautonia sociabilis</name>
    <dbReference type="NCBI Taxonomy" id="2080755"/>
    <lineage>
        <taxon>Bacteria</taxon>
        <taxon>Pseudomonadati</taxon>
        <taxon>Planctomycetota</taxon>
        <taxon>Planctomycetia</taxon>
        <taxon>Isosphaerales</taxon>
        <taxon>Isosphaeraceae</taxon>
        <taxon>Tautonia</taxon>
    </lineage>
</organism>
<evidence type="ECO:0000256" key="1">
    <source>
        <dbReference type="SAM" id="MobiDB-lite"/>
    </source>
</evidence>
<proteinExistence type="predicted"/>
<dbReference type="AlphaFoldDB" id="A0A432MEU6"/>
<reference evidence="2 3" key="2">
    <citation type="submission" date="2019-01" db="EMBL/GenBank/DDBJ databases">
        <title>Tautonia sociabilis, a novel thermotolerant planctomycete of Isosphaeraceae family, isolated from a 4000 m deep subterranean habitat.</title>
        <authorList>
            <person name="Kovaleva O.L."/>
            <person name="Elcheninov A.G."/>
            <person name="Van Heerden E."/>
            <person name="Toshchakov S.V."/>
            <person name="Novikov A."/>
            <person name="Bonch-Osmolovskaya E.A."/>
            <person name="Kublanov I.V."/>
        </authorList>
    </citation>
    <scope>NUCLEOTIDE SEQUENCE [LARGE SCALE GENOMIC DNA]</scope>
    <source>
        <strain evidence="2 3">GM2012</strain>
    </source>
</reference>
<reference evidence="2 3" key="1">
    <citation type="submission" date="2018-12" db="EMBL/GenBank/DDBJ databases">
        <authorList>
            <person name="Toschakov S.V."/>
        </authorList>
    </citation>
    <scope>NUCLEOTIDE SEQUENCE [LARGE SCALE GENOMIC DNA]</scope>
    <source>
        <strain evidence="2 3">GM2012</strain>
    </source>
</reference>
<dbReference type="GO" id="GO:0016740">
    <property type="term" value="F:transferase activity"/>
    <property type="evidence" value="ECO:0007669"/>
    <property type="project" value="UniProtKB-KW"/>
</dbReference>
<dbReference type="Pfam" id="PF13692">
    <property type="entry name" value="Glyco_trans_1_4"/>
    <property type="match status" value="1"/>
</dbReference>
<feature type="compositionally biased region" description="Pro residues" evidence="1">
    <location>
        <begin position="45"/>
        <end position="54"/>
    </location>
</feature>
<gene>
    <name evidence="2" type="ORF">TsocGM_20955</name>
</gene>
<dbReference type="Gene3D" id="3.40.50.11010">
    <property type="match status" value="1"/>
</dbReference>
<comment type="caution">
    <text evidence="2">The sequence shown here is derived from an EMBL/GenBank/DDBJ whole genome shotgun (WGS) entry which is preliminary data.</text>
</comment>